<evidence type="ECO:0000313" key="1">
    <source>
        <dbReference type="EMBL" id="MDJ1134870.1"/>
    </source>
</evidence>
<accession>A0ABT7A0L4</accession>
<dbReference type="Gene3D" id="1.10.10.1150">
    <property type="entry name" value="Coenzyme PQQ synthesis protein D (PqqD)"/>
    <property type="match status" value="1"/>
</dbReference>
<reference evidence="1 2" key="1">
    <citation type="submission" date="2023-05" db="EMBL/GenBank/DDBJ databases">
        <title>Streptantibioticus silvisoli sp. nov., acidotolerant actinomycetes 1 from pine litter.</title>
        <authorList>
            <person name="Swiecimska M."/>
            <person name="Golinska P."/>
            <person name="Sangal V."/>
            <person name="Wachnowicz B."/>
            <person name="Goodfellow M."/>
        </authorList>
    </citation>
    <scope>NUCLEOTIDE SEQUENCE [LARGE SCALE GENOMIC DNA]</scope>
    <source>
        <strain evidence="1 2">DSM 42109</strain>
    </source>
</reference>
<comment type="caution">
    <text evidence="1">The sequence shown here is derived from an EMBL/GenBank/DDBJ whole genome shotgun (WGS) entry which is preliminary data.</text>
</comment>
<protein>
    <submittedName>
        <fullName evidence="1">Lasso peptide biosynthesis PqqD family chaperone</fullName>
    </submittedName>
</protein>
<name>A0ABT7A0L4_9ACTN</name>
<dbReference type="InterPro" id="IPR041881">
    <property type="entry name" value="PqqD_sf"/>
</dbReference>
<dbReference type="EMBL" id="JANCPR020000024">
    <property type="protein sequence ID" value="MDJ1134870.1"/>
    <property type="molecule type" value="Genomic_DNA"/>
</dbReference>
<dbReference type="Pfam" id="PF05402">
    <property type="entry name" value="PqqD"/>
    <property type="match status" value="1"/>
</dbReference>
<keyword evidence="2" id="KW-1185">Reference proteome</keyword>
<organism evidence="1 2">
    <name type="scientific">Streptomyces iconiensis</name>
    <dbReference type="NCBI Taxonomy" id="1384038"/>
    <lineage>
        <taxon>Bacteria</taxon>
        <taxon>Bacillati</taxon>
        <taxon>Actinomycetota</taxon>
        <taxon>Actinomycetes</taxon>
        <taxon>Kitasatosporales</taxon>
        <taxon>Streptomycetaceae</taxon>
        <taxon>Streptomyces</taxon>
    </lineage>
</organism>
<dbReference type="Proteomes" id="UP001214441">
    <property type="component" value="Unassembled WGS sequence"/>
</dbReference>
<dbReference type="RefSeq" id="WP_274045755.1">
    <property type="nucleotide sequence ID" value="NZ_JANCPR020000024.1"/>
</dbReference>
<evidence type="ECO:0000313" key="2">
    <source>
        <dbReference type="Proteomes" id="UP001214441"/>
    </source>
</evidence>
<sequence>MNITLADHVSVVPGEDGSSVVLDQRNGRYWQLNATGAMILRLLLRERNTRDTVRALVERHPTAAERIPGDVETLLATLRERGLVTV</sequence>
<dbReference type="NCBIfam" id="NF033530">
    <property type="entry name" value="lasso_PqqD_Strm"/>
    <property type="match status" value="1"/>
</dbReference>
<gene>
    <name evidence="1" type="ORF">NMN56_023510</name>
</gene>
<dbReference type="InterPro" id="IPR008792">
    <property type="entry name" value="PQQD"/>
</dbReference>
<proteinExistence type="predicted"/>